<keyword evidence="3" id="KW-1185">Reference proteome</keyword>
<dbReference type="PANTHER" id="PTHR46033:SF8">
    <property type="entry name" value="PROTEIN MAINTENANCE OF MERISTEMS-LIKE"/>
    <property type="match status" value="1"/>
</dbReference>
<organism evidence="2 3">
    <name type="scientific">Gossypium aridum</name>
    <name type="common">American cotton</name>
    <name type="synonym">Erioxylum aridum</name>
    <dbReference type="NCBI Taxonomy" id="34290"/>
    <lineage>
        <taxon>Eukaryota</taxon>
        <taxon>Viridiplantae</taxon>
        <taxon>Streptophyta</taxon>
        <taxon>Embryophyta</taxon>
        <taxon>Tracheophyta</taxon>
        <taxon>Spermatophyta</taxon>
        <taxon>Magnoliopsida</taxon>
        <taxon>eudicotyledons</taxon>
        <taxon>Gunneridae</taxon>
        <taxon>Pentapetalae</taxon>
        <taxon>rosids</taxon>
        <taxon>malvids</taxon>
        <taxon>Malvales</taxon>
        <taxon>Malvaceae</taxon>
        <taxon>Malvoideae</taxon>
        <taxon>Gossypium</taxon>
    </lineage>
</organism>
<dbReference type="Proteomes" id="UP000593577">
    <property type="component" value="Unassembled WGS sequence"/>
</dbReference>
<dbReference type="InterPro" id="IPR019557">
    <property type="entry name" value="AminoTfrase-like_pln_mobile"/>
</dbReference>
<evidence type="ECO:0000313" key="2">
    <source>
        <dbReference type="EMBL" id="MBA0682125.1"/>
    </source>
</evidence>
<dbReference type="GO" id="GO:0010073">
    <property type="term" value="P:meristem maintenance"/>
    <property type="evidence" value="ECO:0007669"/>
    <property type="project" value="InterPro"/>
</dbReference>
<evidence type="ECO:0000259" key="1">
    <source>
        <dbReference type="Pfam" id="PF10536"/>
    </source>
</evidence>
<dbReference type="InterPro" id="IPR044824">
    <property type="entry name" value="MAIN-like"/>
</dbReference>
<gene>
    <name evidence="2" type="ORF">Goari_023867</name>
</gene>
<comment type="caution">
    <text evidence="2">The sequence shown here is derived from an EMBL/GenBank/DDBJ whole genome shotgun (WGS) entry which is preliminary data.</text>
</comment>
<accession>A0A7J8X4C5</accession>
<name>A0A7J8X4C5_GOSAI</name>
<evidence type="ECO:0000313" key="3">
    <source>
        <dbReference type="Proteomes" id="UP000593577"/>
    </source>
</evidence>
<reference evidence="2 3" key="1">
    <citation type="journal article" date="2019" name="Genome Biol. Evol.">
        <title>Insights into the evolution of the New World diploid cottons (Gossypium, subgenus Houzingenia) based on genome sequencing.</title>
        <authorList>
            <person name="Grover C.E."/>
            <person name="Arick M.A. 2nd"/>
            <person name="Thrash A."/>
            <person name="Conover J.L."/>
            <person name="Sanders W.S."/>
            <person name="Peterson D.G."/>
            <person name="Frelichowski J.E."/>
            <person name="Scheffler J.A."/>
            <person name="Scheffler B.E."/>
            <person name="Wendel J.F."/>
        </authorList>
    </citation>
    <scope>NUCLEOTIDE SEQUENCE [LARGE SCALE GENOMIC DNA]</scope>
    <source>
        <strain evidence="2">185</strain>
        <tissue evidence="2">Leaf</tissue>
    </source>
</reference>
<dbReference type="EMBL" id="JABFAA010000005">
    <property type="protein sequence ID" value="MBA0682125.1"/>
    <property type="molecule type" value="Genomic_DNA"/>
</dbReference>
<dbReference type="AlphaFoldDB" id="A0A7J8X4C5"/>
<proteinExistence type="predicted"/>
<sequence length="210" mass="24308">MANQLIRLDDKHISDVQLQMGTKLDPPLISALVERWRPVTHTFHLPCSECTITLKDISLQLGLPVNGEVITGPMASVYWSATCNQLIGKVLNKFKLTWIPYADPRIQECVSAEFLVNHNIWQVKVPLIIFATVKIHESNQRRYDYLPMREPFLMPNLATSLVYMDWFRHNGKSYLLSTVEISRKHHRNRPRRGPINPRSVEHAKGDQYLL</sequence>
<dbReference type="PANTHER" id="PTHR46033">
    <property type="entry name" value="PROTEIN MAIN-LIKE 2"/>
    <property type="match status" value="1"/>
</dbReference>
<dbReference type="Pfam" id="PF10536">
    <property type="entry name" value="PMD"/>
    <property type="match status" value="1"/>
</dbReference>
<protein>
    <recommendedName>
        <fullName evidence="1">Aminotransferase-like plant mobile domain-containing protein</fullName>
    </recommendedName>
</protein>
<feature type="domain" description="Aminotransferase-like plant mobile" evidence="1">
    <location>
        <begin position="23"/>
        <end position="92"/>
    </location>
</feature>